<comment type="caution">
    <text evidence="3">The sequence shown here is derived from an EMBL/GenBank/DDBJ whole genome shotgun (WGS) entry which is preliminary data.</text>
</comment>
<name>A0A5N1BDB0_9LACT</name>
<evidence type="ECO:0000313" key="4">
    <source>
        <dbReference type="Proteomes" id="UP000326476"/>
    </source>
</evidence>
<dbReference type="AlphaFoldDB" id="A0A5N1BDB0"/>
<dbReference type="GO" id="GO:0015074">
    <property type="term" value="P:DNA integration"/>
    <property type="evidence" value="ECO:0007669"/>
    <property type="project" value="InterPro"/>
</dbReference>
<sequence length="166" mass="19590">LQSIHNTNIDFKSKTITIYKSEIKRFIFLNEQDIKLLKDYICHKHDSLGKYDLLFNQKNSPISYYMLTKGIKKINSHLNLNLTARGLRTTWIISQLNQGVSEILIMKYLGIQNIKTVSRLMLYTQKNIIASSQAINDMRSRYKNKKLFYYSIFYQVSPEQLKVLIE</sequence>
<dbReference type="GO" id="GO:0006310">
    <property type="term" value="P:DNA recombination"/>
    <property type="evidence" value="ECO:0007669"/>
    <property type="project" value="UniProtKB-KW"/>
</dbReference>
<evidence type="ECO:0000259" key="2">
    <source>
        <dbReference type="PROSITE" id="PS51898"/>
    </source>
</evidence>
<keyword evidence="1" id="KW-0233">DNA recombination</keyword>
<organism evidence="3 4">
    <name type="scientific">Aerococcus tenax</name>
    <dbReference type="NCBI Taxonomy" id="3078812"/>
    <lineage>
        <taxon>Bacteria</taxon>
        <taxon>Bacillati</taxon>
        <taxon>Bacillota</taxon>
        <taxon>Bacilli</taxon>
        <taxon>Lactobacillales</taxon>
        <taxon>Aerococcaceae</taxon>
        <taxon>Aerococcus</taxon>
    </lineage>
</organism>
<protein>
    <submittedName>
        <fullName evidence="3">Site-specific integrase</fullName>
    </submittedName>
</protein>
<accession>A0A5N1BDB0</accession>
<gene>
    <name evidence="3" type="ORF">F6I34_09650</name>
</gene>
<dbReference type="RefSeq" id="WP_150982841.1">
    <property type="nucleotide sequence ID" value="NZ_VYVN01000055.1"/>
</dbReference>
<dbReference type="PROSITE" id="PS51898">
    <property type="entry name" value="TYR_RECOMBINASE"/>
    <property type="match status" value="1"/>
</dbReference>
<dbReference type="InterPro" id="IPR011010">
    <property type="entry name" value="DNA_brk_join_enz"/>
</dbReference>
<dbReference type="InterPro" id="IPR002104">
    <property type="entry name" value="Integrase_catalytic"/>
</dbReference>
<dbReference type="GO" id="GO:0003677">
    <property type="term" value="F:DNA binding"/>
    <property type="evidence" value="ECO:0007669"/>
    <property type="project" value="InterPro"/>
</dbReference>
<feature type="domain" description="Tyr recombinase" evidence="2">
    <location>
        <begin position="1"/>
        <end position="137"/>
    </location>
</feature>
<dbReference type="InterPro" id="IPR013762">
    <property type="entry name" value="Integrase-like_cat_sf"/>
</dbReference>
<reference evidence="4" key="1">
    <citation type="submission" date="2019-09" db="EMBL/GenBank/DDBJ databases">
        <title>Draft genome sequence assemblies of isolates from the urinary tract.</title>
        <authorList>
            <person name="Mores C.R."/>
            <person name="Putonti C."/>
            <person name="Wolfe A.J."/>
        </authorList>
    </citation>
    <scope>NUCLEOTIDE SEQUENCE [LARGE SCALE GENOMIC DNA]</scope>
    <source>
        <strain evidence="4">UMB8614</strain>
    </source>
</reference>
<keyword evidence="4" id="KW-1185">Reference proteome</keyword>
<dbReference type="CDD" id="cd00397">
    <property type="entry name" value="DNA_BRE_C"/>
    <property type="match status" value="1"/>
</dbReference>
<dbReference type="Gene3D" id="1.10.443.10">
    <property type="entry name" value="Intergrase catalytic core"/>
    <property type="match status" value="1"/>
</dbReference>
<proteinExistence type="predicted"/>
<dbReference type="Pfam" id="PF00589">
    <property type="entry name" value="Phage_integrase"/>
    <property type="match status" value="1"/>
</dbReference>
<feature type="non-terminal residue" evidence="3">
    <location>
        <position position="1"/>
    </location>
</feature>
<dbReference type="SUPFAM" id="SSF56349">
    <property type="entry name" value="DNA breaking-rejoining enzymes"/>
    <property type="match status" value="1"/>
</dbReference>
<dbReference type="EMBL" id="VYVN01000055">
    <property type="protein sequence ID" value="KAA9237330.1"/>
    <property type="molecule type" value="Genomic_DNA"/>
</dbReference>
<evidence type="ECO:0000256" key="1">
    <source>
        <dbReference type="ARBA" id="ARBA00023172"/>
    </source>
</evidence>
<evidence type="ECO:0000313" key="3">
    <source>
        <dbReference type="EMBL" id="KAA9237330.1"/>
    </source>
</evidence>
<dbReference type="Proteomes" id="UP000326476">
    <property type="component" value="Unassembled WGS sequence"/>
</dbReference>